<sequence>MSRREPRPRGALNHALHRAYDALLPHRRRDLHAGSESSALSMGHEPTPTLAAPTAAAFSATLQTGTQSSTLVPVAFPAPAEPSEELTVDSLHDLLAESADATVDSVRTVLLPYLTLMARHQVQLSISPPLQGDVRTQRRLIDVLGFDQKMTISIEMCWRSTVLTYTHHIDLGVVAFVVGVAVGELTAQLNIFLEKAAAVKRLLVSVQLRLESLETLLNKPEFKRRSSASSQRTFAFGSLLEKGKESMDIQTVNLRPAMNYAEQKQAIIDALVKQIKKEREVFMTTVSPNIENTRKLHDLLLKATWGTWVDADTAALIADLKDRNLHLLRTNRAL</sequence>
<dbReference type="VEuPathDB" id="FungiDB:PPTG_15584"/>
<accession>W2P004</accession>
<dbReference type="VEuPathDB" id="FungiDB:PPTG_07973"/>
<organism evidence="1">
    <name type="scientific">Phytophthora nicotianae</name>
    <name type="common">Potato buckeye rot agent</name>
    <name type="synonym">Phytophthora parasitica</name>
    <dbReference type="NCBI Taxonomy" id="4792"/>
    <lineage>
        <taxon>Eukaryota</taxon>
        <taxon>Sar</taxon>
        <taxon>Stramenopiles</taxon>
        <taxon>Oomycota</taxon>
        <taxon>Peronosporomycetes</taxon>
        <taxon>Peronosporales</taxon>
        <taxon>Peronosporaceae</taxon>
        <taxon>Phytophthora</taxon>
    </lineage>
</organism>
<proteinExistence type="predicted"/>
<dbReference type="AlphaFoldDB" id="W2P004"/>
<name>W2P004_PHYNI</name>
<dbReference type="Proteomes" id="UP000054532">
    <property type="component" value="Unassembled WGS sequence"/>
</dbReference>
<evidence type="ECO:0000313" key="1">
    <source>
        <dbReference type="EMBL" id="ETM53239.1"/>
    </source>
</evidence>
<protein>
    <submittedName>
        <fullName evidence="1">Uncharacterized protein</fullName>
    </submittedName>
</protein>
<reference evidence="1" key="1">
    <citation type="submission" date="2013-11" db="EMBL/GenBank/DDBJ databases">
        <title>The Genome Sequence of Phytophthora parasitica IAC_01/95.</title>
        <authorList>
            <consortium name="The Broad Institute Genomics Platform"/>
            <person name="Russ C."/>
            <person name="Tyler B."/>
            <person name="Panabieres F."/>
            <person name="Shan W."/>
            <person name="Tripathy S."/>
            <person name="Grunwald N."/>
            <person name="Machado M."/>
            <person name="Johnson C.S."/>
            <person name="Arredondo F."/>
            <person name="Hong C."/>
            <person name="Coffey M."/>
            <person name="Young S.K."/>
            <person name="Zeng Q."/>
            <person name="Gargeya S."/>
            <person name="Fitzgerald M."/>
            <person name="Abouelleil A."/>
            <person name="Alvarado L."/>
            <person name="Chapman S.B."/>
            <person name="Gainer-Dewar J."/>
            <person name="Goldberg J."/>
            <person name="Griggs A."/>
            <person name="Gujja S."/>
            <person name="Hansen M."/>
            <person name="Howarth C."/>
            <person name="Imamovic A."/>
            <person name="Ireland A."/>
            <person name="Larimer J."/>
            <person name="McCowan C."/>
            <person name="Murphy C."/>
            <person name="Pearson M."/>
            <person name="Poon T.W."/>
            <person name="Priest M."/>
            <person name="Roberts A."/>
            <person name="Saif S."/>
            <person name="Shea T."/>
            <person name="Sykes S."/>
            <person name="Wortman J."/>
            <person name="Nusbaum C."/>
            <person name="Birren B."/>
        </authorList>
    </citation>
    <scope>NUCLEOTIDE SEQUENCE [LARGE SCALE GENOMIC DNA]</scope>
    <source>
        <strain evidence="1">IAC_01/95</strain>
    </source>
</reference>
<dbReference type="EMBL" id="KI691412">
    <property type="protein sequence ID" value="ETM53239.1"/>
    <property type="molecule type" value="Genomic_DNA"/>
</dbReference>
<gene>
    <name evidence="1" type="ORF">L914_03269</name>
</gene>